<dbReference type="Proteomes" id="UP000203537">
    <property type="component" value="Genome"/>
</dbReference>
<dbReference type="SUPFAM" id="SSF52799">
    <property type="entry name" value="(Phosphotyrosine protein) phosphatases II"/>
    <property type="match status" value="1"/>
</dbReference>
<organism evidence="2 4">
    <name type="scientific">Bracoviriform congregatae</name>
    <dbReference type="NCBI Taxonomy" id="39640"/>
    <lineage>
        <taxon>Viruses</taxon>
        <taxon>Viruses incertae sedis</taxon>
        <taxon>Polydnaviriformidae</taxon>
        <taxon>Bracoviriform</taxon>
    </lineage>
</organism>
<feature type="compositionally biased region" description="Basic residues" evidence="1">
    <location>
        <begin position="14"/>
        <end position="25"/>
    </location>
</feature>
<dbReference type="GeneID" id="3238936"/>
<protein>
    <submittedName>
        <fullName evidence="2">PTPT protein</fullName>
    </submittedName>
    <submittedName>
        <fullName evidence="3">Protein tyrosine phosphatase</fullName>
    </submittedName>
</protein>
<feature type="region of interest" description="Disordered" evidence="1">
    <location>
        <begin position="1"/>
        <end position="34"/>
    </location>
</feature>
<reference evidence="2 4" key="2">
    <citation type="journal article" date="2004" name="Science">
        <title>Genome sequence of a polydnavirus: insights into symbiotic virus evolution.</title>
        <authorList>
            <person name="Espagne E."/>
            <person name="Dupuy C."/>
            <person name="Huguet E."/>
            <person name="Cattolico L."/>
            <person name="Provost B."/>
            <person name="Martins N."/>
            <person name="Poirie M."/>
            <person name="Periquet G."/>
            <person name="Drezen J.M."/>
        </authorList>
    </citation>
    <scope>NUCLEOTIDE SEQUENCE [LARGE SCALE GENOMIC DNA]</scope>
</reference>
<sequence length="121" mass="14134">MNINKSFQNFNGSSKKRRRVPSIKKNKPDPSASFVDGNNIKKKFMVFKKSASDISFPEFWDLIWKTGSRVIVRFDKGRSMKHSWLNSSSSLEYNVGKYTLWKKTIIDKYYTQINLTVDSQP</sequence>
<evidence type="ECO:0000313" key="4">
    <source>
        <dbReference type="Proteomes" id="UP000203537"/>
    </source>
</evidence>
<evidence type="ECO:0000313" key="3">
    <source>
        <dbReference type="EMBL" id="CAG26739.1"/>
    </source>
</evidence>
<dbReference type="EMBL" id="AJ632313">
    <property type="protein sequence ID" value="CAG17428.1"/>
    <property type="molecule type" value="Genomic_DNA"/>
</dbReference>
<evidence type="ECO:0000256" key="1">
    <source>
        <dbReference type="SAM" id="MobiDB-lite"/>
    </source>
</evidence>
<gene>
    <name evidence="2" type="primary">PTPT</name>
    <name evidence="3" type="synonym">CcBV PTPT</name>
    <name evidence="2" type="ORF">CcBV_10.3</name>
</gene>
<evidence type="ECO:0000313" key="2">
    <source>
        <dbReference type="EMBL" id="CAG17428.1"/>
    </source>
</evidence>
<reference evidence="3" key="1">
    <citation type="journal article" date="2004" name="J. Virol.">
        <title>Bracoviruses contain a large multigene family coding for protein tyrosine phosphatases.</title>
        <authorList>
            <person name="Provost B."/>
            <person name="Varricchio P."/>
            <person name="Arana E."/>
            <person name="Espagne E."/>
            <person name="Falabella P."/>
            <person name="Huguet E."/>
            <person name="La Scaleia R."/>
            <person name="Cattolico L."/>
            <person name="Poirie M."/>
            <person name="Malva C."/>
            <person name="Olszewski J.A."/>
            <person name="Pennacchio F."/>
            <person name="Drezen J.M."/>
        </authorList>
    </citation>
    <scope>NUCLEOTIDE SEQUENCE</scope>
</reference>
<dbReference type="KEGG" id="vg:3238936"/>
<name>Q5ZP27_9VIRU</name>
<feature type="compositionally biased region" description="Polar residues" evidence="1">
    <location>
        <begin position="1"/>
        <end position="13"/>
    </location>
</feature>
<proteinExistence type="predicted"/>
<dbReference type="RefSeq" id="YP_184806.1">
    <property type="nucleotide sequence ID" value="NC_006642.1"/>
</dbReference>
<dbReference type="InterPro" id="IPR029021">
    <property type="entry name" value="Prot-tyrosine_phosphatase-like"/>
</dbReference>
<accession>Q5ZP27</accession>
<dbReference type="EMBL" id="AJ640103">
    <property type="protein sequence ID" value="CAG26739.1"/>
    <property type="molecule type" value="Genomic_DNA"/>
</dbReference>